<evidence type="ECO:0000256" key="1">
    <source>
        <dbReference type="SAM" id="SignalP"/>
    </source>
</evidence>
<evidence type="ECO:0008006" key="4">
    <source>
        <dbReference type="Google" id="ProtNLM"/>
    </source>
</evidence>
<reference evidence="2 3" key="1">
    <citation type="submission" date="2017-03" db="EMBL/GenBank/DDBJ databases">
        <authorList>
            <person name="Afonso C.L."/>
            <person name="Miller P.J."/>
            <person name="Scott M.A."/>
            <person name="Spackman E."/>
            <person name="Goraichik I."/>
            <person name="Dimitrov K.M."/>
            <person name="Suarez D.L."/>
            <person name="Swayne D.E."/>
        </authorList>
    </citation>
    <scope>NUCLEOTIDE SEQUENCE [LARGE SCALE GENOMIC DNA]</scope>
    <source>
        <strain evidence="2 3">CECT 7023</strain>
    </source>
</reference>
<feature type="signal peptide" evidence="1">
    <location>
        <begin position="1"/>
        <end position="41"/>
    </location>
</feature>
<sequence>MTRSDRTRQAGKGALMAMGRLAGWTAASLMALTVASGAALAQGQTRLSPEAMMTLAAETLDAGDAVGASVLADALLQRDPEDVPALILRAEAAIAMGDFTSGQRAAQRAWAAAEVEPARFASARLAALALSQQGAYTRAQFWLRRARQHAPNEATSRSVAEDYQFVRRQNPLSFRLDFSVSPTDNINNGTTNDTIVLPGLPFVFALSGDSKPLSGTEITAGGKLRYRIREGARSVTYAEVEGFARTYRLSSEALDQQPDAEGSDYAETQLSFGLGHIWLPEGGRDPWRFAIAHGRFWYGGDPWSDFTRLSVDRGVTLGPSDRLDFGLTLERLDNVEVADSESAGLEARWTHAFGEVGALTLLVEARKVTSDGLDRAYQSRAAGIGWSFSRIGASIFYKVEERDYEETAYLFDTRTDTRRTLRLSVPVPAVEFYGFSPVFTAERVITDSNVTRFETETTGTGITLRSAF</sequence>
<organism evidence="2 3">
    <name type="scientific">Roseisalinus antarcticus</name>
    <dbReference type="NCBI Taxonomy" id="254357"/>
    <lineage>
        <taxon>Bacteria</taxon>
        <taxon>Pseudomonadati</taxon>
        <taxon>Pseudomonadota</taxon>
        <taxon>Alphaproteobacteria</taxon>
        <taxon>Rhodobacterales</taxon>
        <taxon>Roseobacteraceae</taxon>
        <taxon>Roseisalinus</taxon>
    </lineage>
</organism>
<name>A0A1Y5SVP6_9RHOB</name>
<feature type="chain" id="PRO_5012915610" description="DUF560 domain-containing protein" evidence="1">
    <location>
        <begin position="42"/>
        <end position="468"/>
    </location>
</feature>
<dbReference type="EMBL" id="FWFZ01000008">
    <property type="protein sequence ID" value="SLN48070.1"/>
    <property type="molecule type" value="Genomic_DNA"/>
</dbReference>
<dbReference type="SUPFAM" id="SSF48452">
    <property type="entry name" value="TPR-like"/>
    <property type="match status" value="1"/>
</dbReference>
<evidence type="ECO:0000313" key="3">
    <source>
        <dbReference type="Proteomes" id="UP000193900"/>
    </source>
</evidence>
<evidence type="ECO:0000313" key="2">
    <source>
        <dbReference type="EMBL" id="SLN48070.1"/>
    </source>
</evidence>
<keyword evidence="3" id="KW-1185">Reference proteome</keyword>
<gene>
    <name evidence="2" type="ORF">ROA7023_02061</name>
</gene>
<dbReference type="Proteomes" id="UP000193900">
    <property type="component" value="Unassembled WGS sequence"/>
</dbReference>
<keyword evidence="1" id="KW-0732">Signal</keyword>
<dbReference type="InterPro" id="IPR011990">
    <property type="entry name" value="TPR-like_helical_dom_sf"/>
</dbReference>
<dbReference type="Gene3D" id="1.25.40.10">
    <property type="entry name" value="Tetratricopeptide repeat domain"/>
    <property type="match status" value="1"/>
</dbReference>
<accession>A0A1Y5SVP6</accession>
<protein>
    <recommendedName>
        <fullName evidence="4">DUF560 domain-containing protein</fullName>
    </recommendedName>
</protein>
<dbReference type="AlphaFoldDB" id="A0A1Y5SVP6"/>
<proteinExistence type="predicted"/>